<evidence type="ECO:0000313" key="2">
    <source>
        <dbReference type="Proteomes" id="UP000615446"/>
    </source>
</evidence>
<sequence length="127" mass="15081">MNLRWLYFRSLEVQDFTVQDEILHIKWWILKKSFYKSIKQYSMIFLAFPVSLSCFGNQHRYLTLERVFSTSASLDLNAWILLHRSSHGGNENSILGQKLHLKVQMWAIFFNLDFKSFNILGIFALDN</sequence>
<comment type="caution">
    <text evidence="1">The sequence shown here is derived from an EMBL/GenBank/DDBJ whole genome shotgun (WGS) entry which is preliminary data.</text>
</comment>
<dbReference type="Proteomes" id="UP000615446">
    <property type="component" value="Unassembled WGS sequence"/>
</dbReference>
<reference evidence="1" key="1">
    <citation type="submission" date="2019-10" db="EMBL/GenBank/DDBJ databases">
        <title>Conservation and host-specific expression of non-tandemly repeated heterogenous ribosome RNA gene in arbuscular mycorrhizal fungi.</title>
        <authorList>
            <person name="Maeda T."/>
            <person name="Kobayashi Y."/>
            <person name="Nakagawa T."/>
            <person name="Ezawa T."/>
            <person name="Yamaguchi K."/>
            <person name="Bino T."/>
            <person name="Nishimoto Y."/>
            <person name="Shigenobu S."/>
            <person name="Kawaguchi M."/>
        </authorList>
    </citation>
    <scope>NUCLEOTIDE SEQUENCE</scope>
    <source>
        <strain evidence="1">HR1</strain>
    </source>
</reference>
<protein>
    <submittedName>
        <fullName evidence="1">Uncharacterized protein</fullName>
    </submittedName>
</protein>
<dbReference type="EMBL" id="BLAL01000012">
    <property type="protein sequence ID" value="GES74467.1"/>
    <property type="molecule type" value="Genomic_DNA"/>
</dbReference>
<organism evidence="1 2">
    <name type="scientific">Rhizophagus clarus</name>
    <dbReference type="NCBI Taxonomy" id="94130"/>
    <lineage>
        <taxon>Eukaryota</taxon>
        <taxon>Fungi</taxon>
        <taxon>Fungi incertae sedis</taxon>
        <taxon>Mucoromycota</taxon>
        <taxon>Glomeromycotina</taxon>
        <taxon>Glomeromycetes</taxon>
        <taxon>Glomerales</taxon>
        <taxon>Glomeraceae</taxon>
        <taxon>Rhizophagus</taxon>
    </lineage>
</organism>
<accession>A0A8H3QD08</accession>
<name>A0A8H3QD08_9GLOM</name>
<proteinExistence type="predicted"/>
<gene>
    <name evidence="1" type="ORF">RCL2_000194800</name>
</gene>
<dbReference type="AlphaFoldDB" id="A0A8H3QD08"/>
<evidence type="ECO:0000313" key="1">
    <source>
        <dbReference type="EMBL" id="GES74467.1"/>
    </source>
</evidence>